<keyword evidence="2" id="KW-1185">Reference proteome</keyword>
<evidence type="ECO:0000313" key="2">
    <source>
        <dbReference type="Proteomes" id="UP000054995"/>
    </source>
</evidence>
<evidence type="ECO:0000313" key="1">
    <source>
        <dbReference type="EMBL" id="KRY92151.1"/>
    </source>
</evidence>
<dbReference type="AlphaFoldDB" id="A0A0V1G1G2"/>
<dbReference type="EMBL" id="JYDT01000008">
    <property type="protein sequence ID" value="KRY92151.1"/>
    <property type="molecule type" value="Genomic_DNA"/>
</dbReference>
<dbReference type="Proteomes" id="UP000054995">
    <property type="component" value="Unassembled WGS sequence"/>
</dbReference>
<proteinExistence type="predicted"/>
<comment type="caution">
    <text evidence="1">The sequence shown here is derived from an EMBL/GenBank/DDBJ whole genome shotgun (WGS) entry which is preliminary data.</text>
</comment>
<organism evidence="1 2">
    <name type="scientific">Trichinella pseudospiralis</name>
    <name type="common">Parasitic roundworm</name>
    <dbReference type="NCBI Taxonomy" id="6337"/>
    <lineage>
        <taxon>Eukaryota</taxon>
        <taxon>Metazoa</taxon>
        <taxon>Ecdysozoa</taxon>
        <taxon>Nematoda</taxon>
        <taxon>Enoplea</taxon>
        <taxon>Dorylaimia</taxon>
        <taxon>Trichinellida</taxon>
        <taxon>Trichinellidae</taxon>
        <taxon>Trichinella</taxon>
    </lineage>
</organism>
<reference evidence="1 2" key="1">
    <citation type="submission" date="2015-01" db="EMBL/GenBank/DDBJ databases">
        <title>Evolution of Trichinella species and genotypes.</title>
        <authorList>
            <person name="Korhonen P.K."/>
            <person name="Edoardo P."/>
            <person name="Giuseppe L.R."/>
            <person name="Gasser R.B."/>
        </authorList>
    </citation>
    <scope>NUCLEOTIDE SEQUENCE [LARGE SCALE GENOMIC DNA]</scope>
    <source>
        <strain evidence="1">ISS470</strain>
    </source>
</reference>
<name>A0A0V1G1G2_TRIPS</name>
<accession>A0A0V1G1G2</accession>
<sequence>MQMGVGSWQHRLRDYRRLAQTCLEVQNVRFHTCTIEHRYVFNMQISGRFVISVVAFWQLVWQSEGTLREC</sequence>
<protein>
    <submittedName>
        <fullName evidence="1">Uncharacterized protein</fullName>
    </submittedName>
</protein>
<gene>
    <name evidence="1" type="ORF">T4D_9903</name>
</gene>